<comment type="caution">
    <text evidence="2">The sequence shown here is derived from an EMBL/GenBank/DDBJ whole genome shotgun (WGS) entry which is preliminary data.</text>
</comment>
<organism evidence="2 3">
    <name type="scientific">Toxoplasma gondii p89</name>
    <dbReference type="NCBI Taxonomy" id="943119"/>
    <lineage>
        <taxon>Eukaryota</taxon>
        <taxon>Sar</taxon>
        <taxon>Alveolata</taxon>
        <taxon>Apicomplexa</taxon>
        <taxon>Conoidasida</taxon>
        <taxon>Coccidia</taxon>
        <taxon>Eucoccidiorida</taxon>
        <taxon>Eimeriorina</taxon>
        <taxon>Sarcocystidae</taxon>
        <taxon>Toxoplasma</taxon>
    </lineage>
</organism>
<evidence type="ECO:0000256" key="1">
    <source>
        <dbReference type="SAM" id="MobiDB-lite"/>
    </source>
</evidence>
<dbReference type="AlphaFoldDB" id="A0A086K7Z3"/>
<feature type="region of interest" description="Disordered" evidence="1">
    <location>
        <begin position="328"/>
        <end position="364"/>
    </location>
</feature>
<dbReference type="Gene3D" id="3.40.50.300">
    <property type="entry name" value="P-loop containing nucleotide triphosphate hydrolases"/>
    <property type="match status" value="1"/>
</dbReference>
<feature type="compositionally biased region" description="Basic and acidic residues" evidence="1">
    <location>
        <begin position="724"/>
        <end position="735"/>
    </location>
</feature>
<dbReference type="InterPro" id="IPR027417">
    <property type="entry name" value="P-loop_NTPase"/>
</dbReference>
<dbReference type="VEuPathDB" id="ToxoDB:TGP89_308850"/>
<dbReference type="OrthoDB" id="330359at2759"/>
<feature type="region of interest" description="Disordered" evidence="1">
    <location>
        <begin position="724"/>
        <end position="761"/>
    </location>
</feature>
<gene>
    <name evidence="2" type="ORF">TGP89_308850</name>
</gene>
<protein>
    <submittedName>
        <fullName evidence="2">Uncharacterized protein</fullName>
    </submittedName>
</protein>
<dbReference type="Proteomes" id="UP000028828">
    <property type="component" value="Unassembled WGS sequence"/>
</dbReference>
<sequence>MELASDELDSPHTPAVSSFVLAPTPSRCTAWSTDASSLDFFSPAALPSSGNSSRPCSSVKPPVFSPPHASKGSGFWTFEDSGKNVVLKARASSFSFSSPLLAHPLCHLDLLAGGCREREKEEHIFAAASACPACAVSVARLQAGDRAVVEGPPHSGKTFLLKQMAAEIALGCCPQFFLPDCGSRRKGQGVLVLAYGGDLSLHDIRETIEDMLTANFQASRLCCRAEHAGSWPSPLSSFASAGEKSRMRHIVSCMAEQALRHVFVINVYTPLQLLHIAKWLPFFFCAHPSVRALLVDGVIKNVASAMAESPAGPGRTFFSFSSRGRGVDAMRTEGRKRRRTEAHYEGQGLAQDSSQSNHSTSPFFSSTCYPSLDASRNSPPATGGPCPFRGPTHSMHLLTLAVQQILRLHQEERLLLVYTKQFSASIEGKNKGEDSVSLPLSVPRFAAKQEPLERPTAQRHGEGNLDCPYTSDSALLGFHKGVKACVAEGGLLSGKTAVGAHSSCSDETVSGSRSSKSFHDLQKRARTHMSTDAFVARNGSTEARSGNPVEGIPGNEEMWQNVKFLCFPKCSVGALLRNVATAATSERRSPVLRCPHCRSRAASQLSRSTGTVWASIPRRHYRVFQFQFVRAESSVTCDPIPIKGTRRPTEKRVFTEKKNALHSPGTFLACLCSWRSADDFGRYPVSLKKAVSGPDMVAQSGGSCSRQITGVVVGGRHVVREGRVSDWDRQERSSGDLRGNQQNDRTSEAREQEEQEKGKEHCFSRDPLLAVVQGKGEQTRETRAATTVPEKPRCAACGVFFFLTKDGQRDFVLPV</sequence>
<reference evidence="2 3" key="1">
    <citation type="submission" date="2014-03" db="EMBL/GenBank/DDBJ databases">
        <authorList>
            <person name="Sibley D."/>
            <person name="Venepally P."/>
            <person name="Karamycheva S."/>
            <person name="Hadjithomas M."/>
            <person name="Khan A."/>
            <person name="Brunk B."/>
            <person name="Roos D."/>
            <person name="Caler E."/>
            <person name="Lorenzi H."/>
        </authorList>
    </citation>
    <scope>NUCLEOTIDE SEQUENCE [LARGE SCALE GENOMIC DNA]</scope>
    <source>
        <strain evidence="3">p89</strain>
    </source>
</reference>
<proteinExistence type="predicted"/>
<evidence type="ECO:0000313" key="3">
    <source>
        <dbReference type="Proteomes" id="UP000028828"/>
    </source>
</evidence>
<name>A0A086K7Z3_TOXGO</name>
<dbReference type="SUPFAM" id="SSF52540">
    <property type="entry name" value="P-loop containing nucleoside triphosphate hydrolases"/>
    <property type="match status" value="1"/>
</dbReference>
<dbReference type="EMBL" id="AEYI02001185">
    <property type="protein sequence ID" value="KFG40511.1"/>
    <property type="molecule type" value="Genomic_DNA"/>
</dbReference>
<evidence type="ECO:0000313" key="2">
    <source>
        <dbReference type="EMBL" id="KFG40511.1"/>
    </source>
</evidence>
<feature type="compositionally biased region" description="Polar residues" evidence="1">
    <location>
        <begin position="350"/>
        <end position="364"/>
    </location>
</feature>
<accession>A0A086K7Z3</accession>
<feature type="compositionally biased region" description="Basic and acidic residues" evidence="1">
    <location>
        <begin position="745"/>
        <end position="761"/>
    </location>
</feature>